<dbReference type="PANTHER" id="PTHR13382">
    <property type="entry name" value="MITOCHONDRIAL ATP SYNTHASE COUPLING FACTOR B"/>
    <property type="match status" value="1"/>
</dbReference>
<dbReference type="GO" id="GO:0019005">
    <property type="term" value="C:SCF ubiquitin ligase complex"/>
    <property type="evidence" value="ECO:0007669"/>
    <property type="project" value="UniProtKB-ARBA"/>
</dbReference>
<proteinExistence type="predicted"/>
<dbReference type="Pfam" id="PF12937">
    <property type="entry name" value="F-box-like"/>
    <property type="match status" value="1"/>
</dbReference>
<protein>
    <submittedName>
        <fullName evidence="7">Leucine-rich repeat cysteine-containing subtype</fullName>
    </submittedName>
</protein>
<evidence type="ECO:0000259" key="5">
    <source>
        <dbReference type="Pfam" id="PF12937"/>
    </source>
</evidence>
<dbReference type="PANTHER" id="PTHR13382:SF72">
    <property type="entry name" value="F-BOX AND LEUCINE-RICH REPEAT PROTEIN 17"/>
    <property type="match status" value="1"/>
</dbReference>
<dbReference type="InterPro" id="IPR006553">
    <property type="entry name" value="Leu-rich_rpt_Cys-con_subtyp"/>
</dbReference>
<name>A0A8H4N4F1_9PEZI</name>
<dbReference type="AlphaFoldDB" id="A0A8H4N4F1"/>
<dbReference type="FunFam" id="3.80.10.10:FF:000251">
    <property type="entry name" value="Ubiquitin ligase complex F-box protein GRR1"/>
    <property type="match status" value="1"/>
</dbReference>
<evidence type="ECO:0000259" key="6">
    <source>
        <dbReference type="Pfam" id="PF25372"/>
    </source>
</evidence>
<keyword evidence="8" id="KW-1185">Reference proteome</keyword>
<dbReference type="InterPro" id="IPR001810">
    <property type="entry name" value="F-box_dom"/>
</dbReference>
<dbReference type="Gene3D" id="3.80.10.10">
    <property type="entry name" value="Ribonuclease Inhibitor"/>
    <property type="match status" value="3"/>
</dbReference>
<feature type="domain" description="F-box/LRR-repeat protein 15-like leucin rich repeat" evidence="6">
    <location>
        <begin position="516"/>
        <end position="760"/>
    </location>
</feature>
<dbReference type="SUPFAM" id="SSF52047">
    <property type="entry name" value="RNI-like"/>
    <property type="match status" value="1"/>
</dbReference>
<feature type="domain" description="F-box" evidence="5">
    <location>
        <begin position="347"/>
        <end position="390"/>
    </location>
</feature>
<evidence type="ECO:0000313" key="7">
    <source>
        <dbReference type="EMBL" id="KAF4308650.1"/>
    </source>
</evidence>
<feature type="compositionally biased region" description="Low complexity" evidence="4">
    <location>
        <begin position="292"/>
        <end position="301"/>
    </location>
</feature>
<dbReference type="Proteomes" id="UP000572817">
    <property type="component" value="Unassembled WGS sequence"/>
</dbReference>
<evidence type="ECO:0000256" key="4">
    <source>
        <dbReference type="SAM" id="MobiDB-lite"/>
    </source>
</evidence>
<dbReference type="InterPro" id="IPR050648">
    <property type="entry name" value="F-box_LRR-repeat"/>
</dbReference>
<dbReference type="OrthoDB" id="10257471at2759"/>
<feature type="region of interest" description="Disordered" evidence="4">
    <location>
        <begin position="213"/>
        <end position="332"/>
    </location>
</feature>
<feature type="region of interest" description="Disordered" evidence="4">
    <location>
        <begin position="52"/>
        <end position="82"/>
    </location>
</feature>
<accession>A0A8H4N4F1</accession>
<sequence>MCIRCLQLSMPTAQEPRCQQWGQSLVHAASTPVTAAASPGCLRPAVLPSTAPSLALSPGPSQTLAHPDQREDVGGSRMPQGLEQPRATSLAWADVKQLRIPHLESDSAYLDDIPRCVLTGPAHTAPASAKSLPRLQRLSLCHWLIARRRRPDNSHLLPFLRNNTLFVRSPPKSDLSPALLALCPSPTAEARPFLPLPPSRSCPSEIVQRSGGAVYLNTPNTPNTPTKNERALSHAAASLESPASTPSSSTPPAGRATPLFATARPDAALAPPPRAHIMTRSRRQERLPGGRASSDSSASTSPERCPDDDNDSFMLQANDSQSSIAPSTSEEDAYAREMEERCRLSPISRLPAELMISIFAKLSSPADLKSCMLVSKDWARNSVGLLWHRPQTNKWPSVHTVVQAIRKVDSYFDYQTLVKRLNLSTLGVEVSDGTLQPFSTCKRIERLTLTKCVKLTDLSLESMLEGNRSLLALDVTELENLTDRTMLALAKNCLKLQGLNISGCRKISDESLEAVARSCRNVKRLKFNNCSQITDNAVMAFANNCRYILEIDLENCRNLEDASVTALIREGRHLRELRLAHCSRITDHAFLNLPQDVTYDSLRILDLTDCGELNDVGVQKIIAAAPRLRNLVLAKCRQITDRAVAAITKLGKNLHYIHLGHCSRITDTGVQQLIRMCTRIRYIDLACCQNLTDKSVEQLSTLTKLKRIGLVKCGNITDKSIMALARQRHQGANGQTVPCSLERVHLSYCTLLTLNGIHALLNNCPRLTHLSLTGVQAFLREDLLVFCREAPPEFNEHQRDVFCVFSGNGVARLRDHLNQEETNPTYETDGTMYDDGDDTDMVVNVNVHQQVTAMMGAAAIGEEMDEDFGDGSEVLG</sequence>
<dbReference type="EMBL" id="WWBZ02000022">
    <property type="protein sequence ID" value="KAF4308650.1"/>
    <property type="molecule type" value="Genomic_DNA"/>
</dbReference>
<comment type="caution">
    <text evidence="7">The sequence shown here is derived from an EMBL/GenBank/DDBJ whole genome shotgun (WGS) entry which is preliminary data.</text>
</comment>
<evidence type="ECO:0000256" key="3">
    <source>
        <dbReference type="ARBA" id="ARBA00022786"/>
    </source>
</evidence>
<dbReference type="SMART" id="SM00367">
    <property type="entry name" value="LRR_CC"/>
    <property type="match status" value="12"/>
</dbReference>
<feature type="compositionally biased region" description="Low complexity" evidence="4">
    <location>
        <begin position="235"/>
        <end position="269"/>
    </location>
</feature>
<gene>
    <name evidence="7" type="ORF">GTA08_BOTSDO03450</name>
</gene>
<keyword evidence="1" id="KW-0433">Leucine-rich repeat</keyword>
<organism evidence="7 8">
    <name type="scientific">Botryosphaeria dothidea</name>
    <dbReference type="NCBI Taxonomy" id="55169"/>
    <lineage>
        <taxon>Eukaryota</taxon>
        <taxon>Fungi</taxon>
        <taxon>Dikarya</taxon>
        <taxon>Ascomycota</taxon>
        <taxon>Pezizomycotina</taxon>
        <taxon>Dothideomycetes</taxon>
        <taxon>Dothideomycetes incertae sedis</taxon>
        <taxon>Botryosphaeriales</taxon>
        <taxon>Botryosphaeriaceae</taxon>
        <taxon>Botryosphaeria</taxon>
    </lineage>
</organism>
<dbReference type="InterPro" id="IPR036047">
    <property type="entry name" value="F-box-like_dom_sf"/>
</dbReference>
<feature type="compositionally biased region" description="Polar residues" evidence="4">
    <location>
        <begin position="313"/>
        <end position="328"/>
    </location>
</feature>
<evidence type="ECO:0000256" key="1">
    <source>
        <dbReference type="ARBA" id="ARBA00022614"/>
    </source>
</evidence>
<feature type="compositionally biased region" description="Low complexity" evidence="4">
    <location>
        <begin position="217"/>
        <end position="226"/>
    </location>
</feature>
<dbReference type="Pfam" id="PF25372">
    <property type="entry name" value="DUF7885"/>
    <property type="match status" value="1"/>
</dbReference>
<dbReference type="InterPro" id="IPR057207">
    <property type="entry name" value="FBXL15_LRR"/>
</dbReference>
<dbReference type="SUPFAM" id="SSF81383">
    <property type="entry name" value="F-box domain"/>
    <property type="match status" value="1"/>
</dbReference>
<dbReference type="InterPro" id="IPR032675">
    <property type="entry name" value="LRR_dom_sf"/>
</dbReference>
<dbReference type="GO" id="GO:0005737">
    <property type="term" value="C:cytoplasm"/>
    <property type="evidence" value="ECO:0007669"/>
    <property type="project" value="TreeGrafter"/>
</dbReference>
<evidence type="ECO:0000313" key="8">
    <source>
        <dbReference type="Proteomes" id="UP000572817"/>
    </source>
</evidence>
<keyword evidence="3" id="KW-0833">Ubl conjugation pathway</keyword>
<reference evidence="7" key="1">
    <citation type="submission" date="2020-04" db="EMBL/GenBank/DDBJ databases">
        <title>Genome Assembly and Annotation of Botryosphaeria dothidea sdau 11-99, a Latent Pathogen of Apple Fruit Ring Rot in China.</title>
        <authorList>
            <person name="Yu C."/>
            <person name="Diao Y."/>
            <person name="Lu Q."/>
            <person name="Zhao J."/>
            <person name="Cui S."/>
            <person name="Peng C."/>
            <person name="He B."/>
            <person name="Liu H."/>
        </authorList>
    </citation>
    <scope>NUCLEOTIDE SEQUENCE [LARGE SCALE GENOMIC DNA]</scope>
    <source>
        <strain evidence="7">Sdau11-99</strain>
    </source>
</reference>
<evidence type="ECO:0000256" key="2">
    <source>
        <dbReference type="ARBA" id="ARBA00022737"/>
    </source>
</evidence>
<keyword evidence="2" id="KW-0677">Repeat</keyword>